<dbReference type="GO" id="GO:0016020">
    <property type="term" value="C:membrane"/>
    <property type="evidence" value="ECO:0007669"/>
    <property type="project" value="TreeGrafter"/>
</dbReference>
<organism evidence="3 4">
    <name type="scientific">Arachis hypogaea</name>
    <name type="common">Peanut</name>
    <dbReference type="NCBI Taxonomy" id="3818"/>
    <lineage>
        <taxon>Eukaryota</taxon>
        <taxon>Viridiplantae</taxon>
        <taxon>Streptophyta</taxon>
        <taxon>Embryophyta</taxon>
        <taxon>Tracheophyta</taxon>
        <taxon>Spermatophyta</taxon>
        <taxon>Magnoliopsida</taxon>
        <taxon>eudicotyledons</taxon>
        <taxon>Gunneridae</taxon>
        <taxon>Pentapetalae</taxon>
        <taxon>rosids</taxon>
        <taxon>fabids</taxon>
        <taxon>Fabales</taxon>
        <taxon>Fabaceae</taxon>
        <taxon>Papilionoideae</taxon>
        <taxon>50 kb inversion clade</taxon>
        <taxon>dalbergioids sensu lato</taxon>
        <taxon>Dalbergieae</taxon>
        <taxon>Pterocarpus clade</taxon>
        <taxon>Arachis</taxon>
    </lineage>
</organism>
<proteinExistence type="predicted"/>
<evidence type="ECO:0000259" key="2">
    <source>
        <dbReference type="Pfam" id="PF13962"/>
    </source>
</evidence>
<dbReference type="Pfam" id="PF13962">
    <property type="entry name" value="PGG"/>
    <property type="match status" value="1"/>
</dbReference>
<evidence type="ECO:0000313" key="3">
    <source>
        <dbReference type="EMBL" id="RYR50429.1"/>
    </source>
</evidence>
<comment type="caution">
    <text evidence="3">The sequence shown here is derived from an EMBL/GenBank/DDBJ whole genome shotgun (WGS) entry which is preliminary data.</text>
</comment>
<dbReference type="InterPro" id="IPR026961">
    <property type="entry name" value="PGG_dom"/>
</dbReference>
<reference evidence="3 4" key="1">
    <citation type="submission" date="2019-01" db="EMBL/GenBank/DDBJ databases">
        <title>Sequencing of cultivated peanut Arachis hypogaea provides insights into genome evolution and oil improvement.</title>
        <authorList>
            <person name="Chen X."/>
        </authorList>
    </citation>
    <scope>NUCLEOTIDE SEQUENCE [LARGE SCALE GENOMIC DNA]</scope>
    <source>
        <strain evidence="4">cv. Fuhuasheng</strain>
        <tissue evidence="3">Leaves</tissue>
    </source>
</reference>
<sequence length="175" mass="19525">MDITTPNNINNRYHHFEQSHSHTSVGIKNDEVKNGLYMTIVALIATATYQAVITPPGGVWQDDSALHRAGESIMGSHQPRAFVIFVIGNSICFYSSLLSMIYILLESSKNYAILASLYALSFTYGFNVAAIQPDAVSARWGKFISFFFFVLTILGPFLYSKLWSASSRTHQQSDQ</sequence>
<feature type="transmembrane region" description="Helical" evidence="1">
    <location>
        <begin position="36"/>
        <end position="60"/>
    </location>
</feature>
<dbReference type="PANTHER" id="PTHR24177:SF468">
    <property type="entry name" value="PGG DOMAIN-CONTAINING PROTEIN"/>
    <property type="match status" value="1"/>
</dbReference>
<dbReference type="EMBL" id="SDMP01000007">
    <property type="protein sequence ID" value="RYR50429.1"/>
    <property type="molecule type" value="Genomic_DNA"/>
</dbReference>
<name>A0A445CHM3_ARAHY</name>
<evidence type="ECO:0000256" key="1">
    <source>
        <dbReference type="SAM" id="Phobius"/>
    </source>
</evidence>
<protein>
    <recommendedName>
        <fullName evidence="2">PGG domain-containing protein</fullName>
    </recommendedName>
</protein>
<dbReference type="Proteomes" id="UP000289738">
    <property type="component" value="Chromosome A07"/>
</dbReference>
<keyword evidence="1" id="KW-1133">Transmembrane helix</keyword>
<gene>
    <name evidence="3" type="ORF">Ahy_A07g037033</name>
</gene>
<evidence type="ECO:0000313" key="4">
    <source>
        <dbReference type="Proteomes" id="UP000289738"/>
    </source>
</evidence>
<feature type="transmembrane region" description="Helical" evidence="1">
    <location>
        <begin position="81"/>
        <end position="105"/>
    </location>
</feature>
<dbReference type="STRING" id="3818.A0A445CHM3"/>
<keyword evidence="1" id="KW-0472">Membrane</keyword>
<feature type="transmembrane region" description="Helical" evidence="1">
    <location>
        <begin position="111"/>
        <end position="131"/>
    </location>
</feature>
<dbReference type="PANTHER" id="PTHR24177">
    <property type="entry name" value="CASKIN"/>
    <property type="match status" value="1"/>
</dbReference>
<feature type="transmembrane region" description="Helical" evidence="1">
    <location>
        <begin position="143"/>
        <end position="159"/>
    </location>
</feature>
<keyword evidence="1" id="KW-0812">Transmembrane</keyword>
<feature type="domain" description="PGG" evidence="2">
    <location>
        <begin position="35"/>
        <end position="121"/>
    </location>
</feature>
<accession>A0A445CHM3</accession>
<dbReference type="OrthoDB" id="1435363at2759"/>
<dbReference type="AlphaFoldDB" id="A0A445CHM3"/>
<keyword evidence="4" id="KW-1185">Reference proteome</keyword>